<dbReference type="GO" id="GO:0004497">
    <property type="term" value="F:monooxygenase activity"/>
    <property type="evidence" value="ECO:0007669"/>
    <property type="project" value="UniProtKB-KW"/>
</dbReference>
<comment type="similarity">
    <text evidence="1">Belongs to the paxM FAD-dependent monooxygenase family.</text>
</comment>
<keyword evidence="5" id="KW-0503">Monooxygenase</keyword>
<dbReference type="RefSeq" id="XP_024693152.1">
    <property type="nucleotide sequence ID" value="XM_024835154.1"/>
</dbReference>
<proteinExistence type="inferred from homology"/>
<dbReference type="SUPFAM" id="SSF54373">
    <property type="entry name" value="FAD-linked reductases, C-terminal domain"/>
    <property type="match status" value="1"/>
</dbReference>
<dbReference type="PRINTS" id="PR00420">
    <property type="entry name" value="RNGMNOXGNASE"/>
</dbReference>
<evidence type="ECO:0000256" key="3">
    <source>
        <dbReference type="ARBA" id="ARBA00022827"/>
    </source>
</evidence>
<dbReference type="Gene3D" id="3.50.50.60">
    <property type="entry name" value="FAD/NAD(P)-binding domain"/>
    <property type="match status" value="1"/>
</dbReference>
<keyword evidence="8" id="KW-1185">Reference proteome</keyword>
<dbReference type="PANTHER" id="PTHR13789:SF172">
    <property type="entry name" value="HYDROXYLASE, PUTATIVE (AFU_ORTHOLOGUE AFUA_1G12410)-RELATED"/>
    <property type="match status" value="1"/>
</dbReference>
<sequence length="425" mass="47478">MTITADKFCRLNVAVIGGGIGGLASAIALRRSGHVVTIYEQCYQIRDAGASISFPANGTKWLDEWGVDITLGKPTSIQKQIRHDLETGDVQDVLEISNYTERWGYEHYNFYRKDMHRMLLEAAIGPGEGKPATLKLDHSCKTLDLEKGSITFRNETTVQHDIIIGADGIGSSVRQALGIVPERRRATSTCYHCVIRAIEVHRLGFPEMAGNSALEYWGQGLQKIVYSACRSGDIQSFYLFFPLSSTDSEQDTESWDGGGTHEELLRSFPKLDPRLRTLLSHSVDIHPWRLFEHLPYARWQWDRTCIMGDAAHPMLPDQSQGACQAIEDAAALGIIFSQEYSFSSNISAGLQLYENIRKPRATKVQAASARARKNLSERIGFSSQLNSKLYSVESENEKLTIEEINGYNMKEHIASQANVAYRNPG</sequence>
<keyword evidence="3" id="KW-0274">FAD</keyword>
<dbReference type="GO" id="GO:0071949">
    <property type="term" value="F:FAD binding"/>
    <property type="evidence" value="ECO:0007669"/>
    <property type="project" value="InterPro"/>
</dbReference>
<dbReference type="AlphaFoldDB" id="A0A2I1D3X7"/>
<evidence type="ECO:0000313" key="7">
    <source>
        <dbReference type="EMBL" id="PKY04558.1"/>
    </source>
</evidence>
<dbReference type="EMBL" id="MSFM01000006">
    <property type="protein sequence ID" value="PKY04558.1"/>
    <property type="molecule type" value="Genomic_DNA"/>
</dbReference>
<accession>A0A2I1D3X7</accession>
<dbReference type="InterPro" id="IPR050493">
    <property type="entry name" value="FAD-dep_Monooxygenase_BioMet"/>
</dbReference>
<protein>
    <submittedName>
        <fullName evidence="7">FAD/NAD(P)-binding domain-containing protein</fullName>
    </submittedName>
</protein>
<dbReference type="GeneID" id="36542678"/>
<gene>
    <name evidence="7" type="ORF">P168DRAFT_269637</name>
</gene>
<dbReference type="VEuPathDB" id="FungiDB:P168DRAFT_269637"/>
<evidence type="ECO:0000256" key="4">
    <source>
        <dbReference type="ARBA" id="ARBA00023002"/>
    </source>
</evidence>
<evidence type="ECO:0000256" key="5">
    <source>
        <dbReference type="ARBA" id="ARBA00023033"/>
    </source>
</evidence>
<name>A0A2I1D3X7_ASPC2</name>
<dbReference type="Pfam" id="PF01494">
    <property type="entry name" value="FAD_binding_3"/>
    <property type="match status" value="1"/>
</dbReference>
<dbReference type="InterPro" id="IPR002938">
    <property type="entry name" value="FAD-bd"/>
</dbReference>
<evidence type="ECO:0000256" key="2">
    <source>
        <dbReference type="ARBA" id="ARBA00022630"/>
    </source>
</evidence>
<dbReference type="OrthoDB" id="1047367at2759"/>
<keyword evidence="4" id="KW-0560">Oxidoreductase</keyword>
<evidence type="ECO:0000313" key="8">
    <source>
        <dbReference type="Proteomes" id="UP000234254"/>
    </source>
</evidence>
<dbReference type="InterPro" id="IPR036188">
    <property type="entry name" value="FAD/NAD-bd_sf"/>
</dbReference>
<evidence type="ECO:0000259" key="6">
    <source>
        <dbReference type="Pfam" id="PF01494"/>
    </source>
</evidence>
<reference evidence="7" key="1">
    <citation type="submission" date="2016-12" db="EMBL/GenBank/DDBJ databases">
        <title>The genomes of Aspergillus section Nigri reveals drivers in fungal speciation.</title>
        <authorList>
            <consortium name="DOE Joint Genome Institute"/>
            <person name="Vesth T.C."/>
            <person name="Nybo J."/>
            <person name="Theobald S."/>
            <person name="Brandl J."/>
            <person name="Frisvad J.C."/>
            <person name="Nielsen K.F."/>
            <person name="Lyhne E.K."/>
            <person name="Kogle M.E."/>
            <person name="Kuo A."/>
            <person name="Riley R."/>
            <person name="Clum A."/>
            <person name="Nolan M."/>
            <person name="Lipzen A."/>
            <person name="Salamov A."/>
            <person name="Henrissat B."/>
            <person name="Wiebenga A."/>
            <person name="De vries R.P."/>
            <person name="Grigoriev I.V."/>
            <person name="Mortensen U.H."/>
            <person name="Andersen M.R."/>
            <person name="Baker S.E."/>
        </authorList>
    </citation>
    <scope>NUCLEOTIDE SEQUENCE</scope>
    <source>
        <strain evidence="7">IBT 28561</strain>
    </source>
</reference>
<dbReference type="SUPFAM" id="SSF51905">
    <property type="entry name" value="FAD/NAD(P)-binding domain"/>
    <property type="match status" value="1"/>
</dbReference>
<feature type="domain" description="FAD-binding" evidence="6">
    <location>
        <begin position="11"/>
        <end position="366"/>
    </location>
</feature>
<organism evidence="7 8">
    <name type="scientific">Aspergillus campestris (strain IBT 28561)</name>
    <dbReference type="NCBI Taxonomy" id="1392248"/>
    <lineage>
        <taxon>Eukaryota</taxon>
        <taxon>Fungi</taxon>
        <taxon>Dikarya</taxon>
        <taxon>Ascomycota</taxon>
        <taxon>Pezizomycotina</taxon>
        <taxon>Eurotiomycetes</taxon>
        <taxon>Eurotiomycetidae</taxon>
        <taxon>Eurotiales</taxon>
        <taxon>Aspergillaceae</taxon>
        <taxon>Aspergillus</taxon>
        <taxon>Aspergillus subgen. Circumdati</taxon>
    </lineage>
</organism>
<dbReference type="Proteomes" id="UP000234254">
    <property type="component" value="Unassembled WGS sequence"/>
</dbReference>
<dbReference type="PANTHER" id="PTHR13789">
    <property type="entry name" value="MONOOXYGENASE"/>
    <property type="match status" value="1"/>
</dbReference>
<evidence type="ECO:0000256" key="1">
    <source>
        <dbReference type="ARBA" id="ARBA00007992"/>
    </source>
</evidence>
<comment type="caution">
    <text evidence="7">The sequence shown here is derived from an EMBL/GenBank/DDBJ whole genome shotgun (WGS) entry which is preliminary data.</text>
</comment>
<keyword evidence="2" id="KW-0285">Flavoprotein</keyword>